<evidence type="ECO:0000313" key="4">
    <source>
        <dbReference type="EnsemblMetazoa" id="XP_038059694.1"/>
    </source>
</evidence>
<dbReference type="PANTHER" id="PTHR16255">
    <property type="entry name" value="REQUIRED FOR MEIOTIC NUCLEAR DIVISION PROTEIN 1 HOMOLOG"/>
    <property type="match status" value="1"/>
</dbReference>
<dbReference type="PANTHER" id="PTHR16255:SF1">
    <property type="entry name" value="REQUIRED FOR MEIOTIC NUCLEAR DIVISION PROTEIN 1 HOMOLOG"/>
    <property type="match status" value="1"/>
</dbReference>
<keyword evidence="5" id="KW-1185">Reference proteome</keyword>
<dbReference type="CTD" id="55005"/>
<accession>A0A914A8F6</accession>
<dbReference type="OMA" id="EMFFFRE"/>
<dbReference type="GO" id="GO:0005739">
    <property type="term" value="C:mitochondrion"/>
    <property type="evidence" value="ECO:0007669"/>
    <property type="project" value="UniProtKB-ARBA"/>
</dbReference>
<dbReference type="GeneID" id="119730744"/>
<dbReference type="OrthoDB" id="242766at2759"/>
<proteinExistence type="inferred from homology"/>
<dbReference type="InterPro" id="IPR051624">
    <property type="entry name" value="RMD1/Sad1-interacting"/>
</dbReference>
<feature type="region of interest" description="Disordered" evidence="2">
    <location>
        <begin position="176"/>
        <end position="208"/>
    </location>
</feature>
<organism evidence="4 5">
    <name type="scientific">Patiria miniata</name>
    <name type="common">Bat star</name>
    <name type="synonym">Asterina miniata</name>
    <dbReference type="NCBI Taxonomy" id="46514"/>
    <lineage>
        <taxon>Eukaryota</taxon>
        <taxon>Metazoa</taxon>
        <taxon>Echinodermata</taxon>
        <taxon>Eleutherozoa</taxon>
        <taxon>Asterozoa</taxon>
        <taxon>Asteroidea</taxon>
        <taxon>Valvatacea</taxon>
        <taxon>Valvatida</taxon>
        <taxon>Asterinidae</taxon>
        <taxon>Patiria</taxon>
    </lineage>
</organism>
<dbReference type="InterPro" id="IPR003734">
    <property type="entry name" value="DUF155"/>
</dbReference>
<comment type="similarity">
    <text evidence="1">Belongs to the RMD1/sif2 family.</text>
</comment>
<name>A0A914A8F6_PATMI</name>
<dbReference type="AlphaFoldDB" id="A0A914A8F6"/>
<evidence type="ECO:0000256" key="1">
    <source>
        <dbReference type="ARBA" id="ARBA00008306"/>
    </source>
</evidence>
<reference evidence="4" key="1">
    <citation type="submission" date="2022-11" db="UniProtKB">
        <authorList>
            <consortium name="EnsemblMetazoa"/>
        </authorList>
    </citation>
    <scope>IDENTIFICATION</scope>
</reference>
<dbReference type="GO" id="GO:0070131">
    <property type="term" value="P:positive regulation of mitochondrial translation"/>
    <property type="evidence" value="ECO:0007669"/>
    <property type="project" value="TreeGrafter"/>
</dbReference>
<evidence type="ECO:0000259" key="3">
    <source>
        <dbReference type="Pfam" id="PF02582"/>
    </source>
</evidence>
<dbReference type="RefSeq" id="XP_038059694.1">
    <property type="nucleotide sequence ID" value="XM_038203766.1"/>
</dbReference>
<evidence type="ECO:0000256" key="2">
    <source>
        <dbReference type="SAM" id="MobiDB-lite"/>
    </source>
</evidence>
<dbReference type="Proteomes" id="UP000887568">
    <property type="component" value="Unplaced"/>
</dbReference>
<sequence length="516" mass="59457">MVPKLHLLPAETLLLHNLKIDWCQPAMFRHQLYLAGCMFSGSNLCGLLHKARNVAPGFLQKMAQKRTGTIHTSCSSLQLCKLHKCQHEKASSVYQWKLEGSRTIHRKMTDLWTPNSRGLSTSCTPRTPARCLCSVMTKHGFPYHERTPAWRMFRVKHTKSGQGEVPLVFVNKAPSVVGKKNQKKQPTEPKSPVVRSRTKKPTRLGLQDKKDTQDSWLCTAFSTAEEYHLEHLSLDLQSQGSFLPVAMPQDAQDVLLMDVASSDAENKTEPSEMFFFREGSVVFWNVPDSTLKKVLRIVNKYESRPYEVALVTWENEHINYSYGSQGTKLTDDAIILDENADTETTMLEKFAFSNAMALSVKLGIWELSVDKFTSSLERIPESLKHGHRLKMSRLEVMRKTGELFSLRHQINLSSDLLISPDFYWDRDDLDELYNKTCHFYSIGRRTRVTNEKLNHCSELVELMRTHLSERHSLKLEWMIILLIAVEVMFEVVHYIRRYYEDSGQGIAEQTTSMRRR</sequence>
<dbReference type="Pfam" id="PF02582">
    <property type="entry name" value="DUF155"/>
    <property type="match status" value="1"/>
</dbReference>
<feature type="domain" description="DUF155" evidence="3">
    <location>
        <begin position="273"/>
        <end position="450"/>
    </location>
</feature>
<evidence type="ECO:0000313" key="5">
    <source>
        <dbReference type="Proteomes" id="UP000887568"/>
    </source>
</evidence>
<dbReference type="EnsemblMetazoa" id="XM_038203766.1">
    <property type="protein sequence ID" value="XP_038059694.1"/>
    <property type="gene ID" value="LOC119730744"/>
</dbReference>
<protein>
    <recommendedName>
        <fullName evidence="3">DUF155 domain-containing protein</fullName>
    </recommendedName>
</protein>